<comment type="caution">
    <text evidence="2">The sequence shown here is derived from an EMBL/GenBank/DDBJ whole genome shotgun (WGS) entry which is preliminary data.</text>
</comment>
<evidence type="ECO:0000313" key="2">
    <source>
        <dbReference type="EMBL" id="MCS0496359.1"/>
    </source>
</evidence>
<dbReference type="AlphaFoldDB" id="A0A9X2T6H0"/>
<accession>A0A9X2T6H0</accession>
<evidence type="ECO:0000313" key="3">
    <source>
        <dbReference type="Proteomes" id="UP001151088"/>
    </source>
</evidence>
<feature type="chain" id="PRO_5040826007" description="YHYH domain-containing protein" evidence="1">
    <location>
        <begin position="28"/>
        <end position="57"/>
    </location>
</feature>
<organism evidence="2 3">
    <name type="scientific">Ancylobacter mangrovi</name>
    <dbReference type="NCBI Taxonomy" id="2972472"/>
    <lineage>
        <taxon>Bacteria</taxon>
        <taxon>Pseudomonadati</taxon>
        <taxon>Pseudomonadota</taxon>
        <taxon>Alphaproteobacteria</taxon>
        <taxon>Hyphomicrobiales</taxon>
        <taxon>Xanthobacteraceae</taxon>
        <taxon>Ancylobacter</taxon>
    </lineage>
</organism>
<gene>
    <name evidence="2" type="ORF">NVS89_14740</name>
</gene>
<dbReference type="EMBL" id="JANTHZ010000006">
    <property type="protein sequence ID" value="MCS0496359.1"/>
    <property type="molecule type" value="Genomic_DNA"/>
</dbReference>
<evidence type="ECO:0008006" key="4">
    <source>
        <dbReference type="Google" id="ProtNLM"/>
    </source>
</evidence>
<keyword evidence="3" id="KW-1185">Reference proteome</keyword>
<feature type="signal peptide" evidence="1">
    <location>
        <begin position="1"/>
        <end position="27"/>
    </location>
</feature>
<reference evidence="2" key="1">
    <citation type="submission" date="2022-08" db="EMBL/GenBank/DDBJ databases">
        <authorList>
            <person name="Li F."/>
        </authorList>
    </citation>
    <scope>NUCLEOTIDE SEQUENCE</scope>
    <source>
        <strain evidence="2">MQZ15Z-1</strain>
    </source>
</reference>
<proteinExistence type="predicted"/>
<dbReference type="RefSeq" id="WP_258733514.1">
    <property type="nucleotide sequence ID" value="NZ_JANTHZ010000006.1"/>
</dbReference>
<keyword evidence="1" id="KW-0732">Signal</keyword>
<evidence type="ECO:0000256" key="1">
    <source>
        <dbReference type="SAM" id="SignalP"/>
    </source>
</evidence>
<protein>
    <recommendedName>
        <fullName evidence="4">YHYH domain-containing protein</fullName>
    </recommendedName>
</protein>
<name>A0A9X2T6H0_9HYPH</name>
<sequence>MLFRMTTATLAGLAMLTTLAMVGFAPAAEAHGGGCRKNSPPGQCCHMDRQAGTSHCH</sequence>
<dbReference type="Proteomes" id="UP001151088">
    <property type="component" value="Unassembled WGS sequence"/>
</dbReference>